<dbReference type="InterPro" id="IPR004634">
    <property type="entry name" value="Pept_S49_pIV"/>
</dbReference>
<evidence type="ECO:0000256" key="6">
    <source>
        <dbReference type="ARBA" id="ARBA00023136"/>
    </source>
</evidence>
<reference evidence="9 10" key="2">
    <citation type="journal article" date="2012" name="Stand. Genomic Sci.">
        <title>Complete genome sequence of the aquatic bacterium Runella slithyformis type strain (LSU 4(T)).</title>
        <authorList>
            <person name="Copeland A."/>
            <person name="Zhang X."/>
            <person name="Misra M."/>
            <person name="Lapidus A."/>
            <person name="Nolan M."/>
            <person name="Lucas S."/>
            <person name="Deshpande S."/>
            <person name="Cheng J.F."/>
            <person name="Tapia R."/>
            <person name="Goodwin L.A."/>
            <person name="Pitluck S."/>
            <person name="Liolios K."/>
            <person name="Pagani I."/>
            <person name="Ivanova N."/>
            <person name="Mikhailova N."/>
            <person name="Pati A."/>
            <person name="Chen A."/>
            <person name="Palaniappan K."/>
            <person name="Land M."/>
            <person name="Hauser L."/>
            <person name="Pan C."/>
            <person name="Jeffries C.D."/>
            <person name="Detter J.C."/>
            <person name="Brambilla E.M."/>
            <person name="Rohde M."/>
            <person name="Djao O.D."/>
            <person name="Goker M."/>
            <person name="Sikorski J."/>
            <person name="Tindall B.J."/>
            <person name="Woyke T."/>
            <person name="Bristow J."/>
            <person name="Eisen J.A."/>
            <person name="Markowitz V."/>
            <person name="Hugenholtz P."/>
            <person name="Kyrpides N.C."/>
            <person name="Klenk H.P."/>
            <person name="Mavromatis K."/>
        </authorList>
    </citation>
    <scope>NUCLEOTIDE SEQUENCE [LARGE SCALE GENOMIC DNA]</scope>
    <source>
        <strain evidence="10">ATCC 29530 / DSM 19594 / LMG 11500 / NCIMB 11436 / LSU 4</strain>
    </source>
</reference>
<dbReference type="Gene3D" id="3.90.226.10">
    <property type="entry name" value="2-enoyl-CoA Hydratase, Chain A, domain 1"/>
    <property type="match status" value="3"/>
</dbReference>
<feature type="domain" description="Peptidase S49" evidence="8">
    <location>
        <begin position="368"/>
        <end position="520"/>
    </location>
</feature>
<feature type="active site" description="Proton donor/acceptor" evidence="7">
    <location>
        <position position="189"/>
    </location>
</feature>
<keyword evidence="3" id="KW-0645">Protease</keyword>
<dbReference type="KEGG" id="rsi:Runsl_5187"/>
<keyword evidence="4" id="KW-0378">Hydrolase</keyword>
<dbReference type="CDD" id="cd07023">
    <property type="entry name" value="S49_Sppa_N_C"/>
    <property type="match status" value="1"/>
</dbReference>
<evidence type="ECO:0000313" key="10">
    <source>
        <dbReference type="Proteomes" id="UP000000493"/>
    </source>
</evidence>
<evidence type="ECO:0000256" key="4">
    <source>
        <dbReference type="ARBA" id="ARBA00022801"/>
    </source>
</evidence>
<sequence>MWQFIKYVFATIVGLFLFSLLGFFLFIGLAAALGSSEEKTTVEKNSVLKLNLNSSIQEVSVENPFAEFTGGQGEVIGLLDIKSALANAKLDPNIAGVYLDVQYPMVGWASAEEIRDAIIDFKKSKKFVYAYGEVMTEKAYYLASVADKIYLNPAGGMEWNGLSAEYDFYKGTLDKLEVKPLVFRVGEYKSAVEPFFRENMSDASKLQNQVLINTIFGHAVENIAKSRNIPAAQLKNLADSLSIDSPQDALKHKFITHIGYYDEVETSLKNELKLKEDDKIKFVTLGKYTKADKLVKEGPSDRRIAVIVGEGAIMSGKSNDGNIGSETIMEELRKARKDKKVKAVVLRINSPGGSALASDVMWREVQLTRKEKPVIASMSDVAASGGYYMAMGCDKIVAQPNTITGSIGVFSVLFNFEDTFRNKLGITFDRVNTNAHSDWPSVTRDMTPFENNRLQKSTENIYAIFTRKAAEGRKMPLAKLQALASGRVWSGKEAKANGLIDEFGGLDKAIQVAAQAAKLKEGDYRIKYPAEKNMFEQFINKLSGNAEEQLMQQKLGDFAPYLKVVKKLQQMQGTQARLPYDIVIK</sequence>
<dbReference type="Gene3D" id="6.20.330.10">
    <property type="match status" value="1"/>
</dbReference>
<feature type="domain" description="Peptidase S49" evidence="8">
    <location>
        <begin position="121"/>
        <end position="274"/>
    </location>
</feature>
<evidence type="ECO:0000313" key="9">
    <source>
        <dbReference type="EMBL" id="AEI51487.1"/>
    </source>
</evidence>
<dbReference type="InterPro" id="IPR004635">
    <property type="entry name" value="Pept_S49_SppA"/>
</dbReference>
<keyword evidence="10" id="KW-1185">Reference proteome</keyword>
<evidence type="ECO:0000256" key="1">
    <source>
        <dbReference type="ARBA" id="ARBA00004370"/>
    </source>
</evidence>
<dbReference type="InterPro" id="IPR002142">
    <property type="entry name" value="Peptidase_S49"/>
</dbReference>
<evidence type="ECO:0000256" key="5">
    <source>
        <dbReference type="ARBA" id="ARBA00022825"/>
    </source>
</evidence>
<dbReference type="Pfam" id="PF01343">
    <property type="entry name" value="Peptidase_S49"/>
    <property type="match status" value="2"/>
</dbReference>
<reference evidence="10" key="1">
    <citation type="submission" date="2011-06" db="EMBL/GenBank/DDBJ databases">
        <title>The complete genome of chromosome of Runella slithyformis DSM 19594.</title>
        <authorList>
            <consortium name="US DOE Joint Genome Institute (JGI-PGF)"/>
            <person name="Lucas S."/>
            <person name="Han J."/>
            <person name="Lapidus A."/>
            <person name="Bruce D."/>
            <person name="Goodwin L."/>
            <person name="Pitluck S."/>
            <person name="Peters L."/>
            <person name="Kyrpides N."/>
            <person name="Mavromatis K."/>
            <person name="Ivanova N."/>
            <person name="Ovchinnikova G."/>
            <person name="Zhang X."/>
            <person name="Misra M."/>
            <person name="Detter J.C."/>
            <person name="Tapia R."/>
            <person name="Han C."/>
            <person name="Land M."/>
            <person name="Hauser L."/>
            <person name="Markowitz V."/>
            <person name="Cheng J.-F."/>
            <person name="Hugenholtz P."/>
            <person name="Woyke T."/>
            <person name="Wu D."/>
            <person name="Tindall B."/>
            <person name="Faehrich R."/>
            <person name="Brambilla E."/>
            <person name="Klenk H.-P."/>
            <person name="Eisen J.A."/>
        </authorList>
    </citation>
    <scope>NUCLEOTIDE SEQUENCE [LARGE SCALE GENOMIC DNA]</scope>
    <source>
        <strain evidence="10">ATCC 29530 / DSM 19594 / LMG 11500 / NCIMB 11436 / LSU 4</strain>
    </source>
</reference>
<dbReference type="EMBL" id="CP002859">
    <property type="protein sequence ID" value="AEI51487.1"/>
    <property type="molecule type" value="Genomic_DNA"/>
</dbReference>
<dbReference type="GO" id="GO:0006465">
    <property type="term" value="P:signal peptide processing"/>
    <property type="evidence" value="ECO:0007669"/>
    <property type="project" value="InterPro"/>
</dbReference>
<comment type="similarity">
    <text evidence="2">Belongs to the peptidase S49 family.</text>
</comment>
<dbReference type="Proteomes" id="UP000000493">
    <property type="component" value="Chromosome"/>
</dbReference>
<dbReference type="NCBIfam" id="TIGR00705">
    <property type="entry name" value="SppA_67K"/>
    <property type="match status" value="1"/>
</dbReference>
<dbReference type="PIRSF" id="PIRSF001217">
    <property type="entry name" value="Protease_4_SppA"/>
    <property type="match status" value="1"/>
</dbReference>
<dbReference type="GO" id="GO:0008236">
    <property type="term" value="F:serine-type peptidase activity"/>
    <property type="evidence" value="ECO:0007669"/>
    <property type="project" value="UniProtKB-KW"/>
</dbReference>
<accession>A0A7U3ZQG0</accession>
<feature type="active site" description="Nucleophile" evidence="7">
    <location>
        <position position="384"/>
    </location>
</feature>
<dbReference type="SUPFAM" id="SSF52096">
    <property type="entry name" value="ClpP/crotonase"/>
    <property type="match status" value="2"/>
</dbReference>
<keyword evidence="6" id="KW-0472">Membrane</keyword>
<dbReference type="InterPro" id="IPR047217">
    <property type="entry name" value="S49_SppA_67K_type_N"/>
</dbReference>
<evidence type="ECO:0000256" key="3">
    <source>
        <dbReference type="ARBA" id="ARBA00022670"/>
    </source>
</evidence>
<evidence type="ECO:0000256" key="7">
    <source>
        <dbReference type="PIRSR" id="PIRSR001217-1"/>
    </source>
</evidence>
<comment type="subcellular location">
    <subcellularLocation>
        <location evidence="1">Membrane</location>
    </subcellularLocation>
</comment>
<dbReference type="PANTHER" id="PTHR33209">
    <property type="entry name" value="PROTEASE 4"/>
    <property type="match status" value="1"/>
</dbReference>
<evidence type="ECO:0000256" key="2">
    <source>
        <dbReference type="ARBA" id="ARBA00008683"/>
    </source>
</evidence>
<dbReference type="CDD" id="cd07018">
    <property type="entry name" value="S49_SppA_67K_type"/>
    <property type="match status" value="1"/>
</dbReference>
<proteinExistence type="inferred from homology"/>
<evidence type="ECO:0000259" key="8">
    <source>
        <dbReference type="Pfam" id="PF01343"/>
    </source>
</evidence>
<dbReference type="AlphaFoldDB" id="A0A7U3ZQG0"/>
<protein>
    <submittedName>
        <fullName evidence="9">Signal peptide peptidase SppA, 67K type</fullName>
    </submittedName>
</protein>
<dbReference type="InterPro" id="IPR029045">
    <property type="entry name" value="ClpP/crotonase-like_dom_sf"/>
</dbReference>
<dbReference type="RefSeq" id="WP_013930761.1">
    <property type="nucleotide sequence ID" value="NC_015703.1"/>
</dbReference>
<dbReference type="GO" id="GO:0016020">
    <property type="term" value="C:membrane"/>
    <property type="evidence" value="ECO:0007669"/>
    <property type="project" value="UniProtKB-SubCell"/>
</dbReference>
<organism evidence="9 10">
    <name type="scientific">Runella slithyformis (strain ATCC 29530 / DSM 19594 / LMG 11500 / NCIMB 11436 / LSU 4)</name>
    <dbReference type="NCBI Taxonomy" id="761193"/>
    <lineage>
        <taxon>Bacteria</taxon>
        <taxon>Pseudomonadati</taxon>
        <taxon>Bacteroidota</taxon>
        <taxon>Cytophagia</taxon>
        <taxon>Cytophagales</taxon>
        <taxon>Spirosomataceae</taxon>
        <taxon>Runella</taxon>
    </lineage>
</organism>
<gene>
    <name evidence="9" type="ordered locus">Runsl_5187</name>
</gene>
<name>A0A7U3ZQG0_RUNSL</name>
<dbReference type="PANTHER" id="PTHR33209:SF1">
    <property type="entry name" value="PEPTIDASE S49 DOMAIN-CONTAINING PROTEIN"/>
    <property type="match status" value="1"/>
</dbReference>
<keyword evidence="5" id="KW-0720">Serine protease</keyword>
<dbReference type="InterPro" id="IPR047272">
    <property type="entry name" value="S49_SppA_C"/>
</dbReference>
<dbReference type="NCBIfam" id="TIGR00706">
    <property type="entry name" value="SppA_dom"/>
    <property type="match status" value="1"/>
</dbReference>